<evidence type="ECO:0000313" key="4">
    <source>
        <dbReference type="Proteomes" id="UP001149411"/>
    </source>
</evidence>
<protein>
    <submittedName>
        <fullName evidence="3">RnhA operon protein</fullName>
    </submittedName>
</protein>
<evidence type="ECO:0000259" key="2">
    <source>
        <dbReference type="Pfam" id="PF23420"/>
    </source>
</evidence>
<sequence>MTDDGDRHPDWVDEVARLSRIGVSGDNEARERRDEVAGEKGYEARVRDDGTLVLHPDDWLDEDGVVDMEAFDADEAYEVPLDGGGFDDARRRNEDLLEDFAEDADETEMFNARAFVEFCENHHAVAVEKAREKHVDSFLNDYYVRNVWADEEAEERVEGSLRALLREAGRDDLVQATK</sequence>
<evidence type="ECO:0000313" key="3">
    <source>
        <dbReference type="EMBL" id="MCX2818513.1"/>
    </source>
</evidence>
<keyword evidence="4" id="KW-1185">Reference proteome</keyword>
<evidence type="ECO:0000259" key="1">
    <source>
        <dbReference type="Pfam" id="PF23418"/>
    </source>
</evidence>
<dbReference type="RefSeq" id="WP_266086357.1">
    <property type="nucleotide sequence ID" value="NZ_RKLV01000003.1"/>
</dbReference>
<name>A0A9Q4GI67_9EURY</name>
<dbReference type="InterPro" id="IPR056494">
    <property type="entry name" value="DUF7108_C"/>
</dbReference>
<dbReference type="Pfam" id="PF23420">
    <property type="entry name" value="DUF7108_C"/>
    <property type="match status" value="1"/>
</dbReference>
<gene>
    <name evidence="3" type="ORF">EGH25_03980</name>
</gene>
<feature type="domain" description="DUF7108" evidence="1">
    <location>
        <begin position="10"/>
        <end position="83"/>
    </location>
</feature>
<dbReference type="InterPro" id="IPR055532">
    <property type="entry name" value="DUF7108_N"/>
</dbReference>
<organism evidence="3 4">
    <name type="scientific">Halorutilus salinus</name>
    <dbReference type="NCBI Taxonomy" id="2487751"/>
    <lineage>
        <taxon>Archaea</taxon>
        <taxon>Methanobacteriati</taxon>
        <taxon>Methanobacteriota</taxon>
        <taxon>Stenosarchaea group</taxon>
        <taxon>Halobacteria</taxon>
        <taxon>Halorutilales</taxon>
        <taxon>Halorutilaceae</taxon>
        <taxon>Halorutilus</taxon>
    </lineage>
</organism>
<dbReference type="Proteomes" id="UP001149411">
    <property type="component" value="Unassembled WGS sequence"/>
</dbReference>
<dbReference type="AlphaFoldDB" id="A0A9Q4GI67"/>
<comment type="caution">
    <text evidence="3">The sequence shown here is derived from an EMBL/GenBank/DDBJ whole genome shotgun (WGS) entry which is preliminary data.</text>
</comment>
<reference evidence="3" key="1">
    <citation type="submission" date="2022-09" db="EMBL/GenBank/DDBJ databases">
        <title>Haloadaptaus new haloarchaeum isolated from saline soil.</title>
        <authorList>
            <person name="Duran-Viseras A."/>
            <person name="Sanchez-Porro C."/>
            <person name="Ventosa A."/>
        </authorList>
    </citation>
    <scope>NUCLEOTIDE SEQUENCE</scope>
    <source>
        <strain evidence="3">F3-133</strain>
    </source>
</reference>
<dbReference type="Pfam" id="PF23418">
    <property type="entry name" value="DUF7108"/>
    <property type="match status" value="1"/>
</dbReference>
<dbReference type="EMBL" id="RKLV01000003">
    <property type="protein sequence ID" value="MCX2818513.1"/>
    <property type="molecule type" value="Genomic_DNA"/>
</dbReference>
<accession>A0A9Q4GI67</accession>
<feature type="domain" description="DUF7108" evidence="2">
    <location>
        <begin position="86"/>
        <end position="169"/>
    </location>
</feature>
<proteinExistence type="predicted"/>